<evidence type="ECO:0000256" key="3">
    <source>
        <dbReference type="ARBA" id="ARBA00022448"/>
    </source>
</evidence>
<evidence type="ECO:0000256" key="4">
    <source>
        <dbReference type="ARBA" id="ARBA00022597"/>
    </source>
</evidence>
<dbReference type="Pfam" id="PF03083">
    <property type="entry name" value="MtN3_slv"/>
    <property type="match status" value="1"/>
</dbReference>
<feature type="transmembrane region" description="Helical" evidence="10">
    <location>
        <begin position="206"/>
        <end position="227"/>
    </location>
</feature>
<dbReference type="EMBL" id="CAJNNV010004589">
    <property type="protein sequence ID" value="CAE8590944.1"/>
    <property type="molecule type" value="Genomic_DNA"/>
</dbReference>
<keyword evidence="4" id="KW-0762">Sugar transport</keyword>
<evidence type="ECO:0000256" key="10">
    <source>
        <dbReference type="SAM" id="Phobius"/>
    </source>
</evidence>
<dbReference type="Gene3D" id="1.20.1280.290">
    <property type="match status" value="1"/>
</dbReference>
<comment type="subcellular location">
    <subcellularLocation>
        <location evidence="1">Endomembrane system</location>
        <topology evidence="1">Multi-pass membrane protein</topology>
    </subcellularLocation>
</comment>
<dbReference type="InterPro" id="IPR047664">
    <property type="entry name" value="SWEET"/>
</dbReference>
<evidence type="ECO:0000256" key="2">
    <source>
        <dbReference type="ARBA" id="ARBA00007809"/>
    </source>
</evidence>
<evidence type="ECO:0000313" key="11">
    <source>
        <dbReference type="EMBL" id="CAE8590944.1"/>
    </source>
</evidence>
<evidence type="ECO:0000256" key="7">
    <source>
        <dbReference type="ARBA" id="ARBA00022989"/>
    </source>
</evidence>
<dbReference type="PANTHER" id="PTHR10791">
    <property type="entry name" value="RAG1-ACTIVATING PROTEIN 1"/>
    <property type="match status" value="1"/>
</dbReference>
<comment type="similarity">
    <text evidence="2">Belongs to the SWEET sugar transporter family.</text>
</comment>
<sequence>MSPEEQQMLMQHVIGFVGVCTNVGLSVSPLITIREARSIGSLGGMDTNAWPRFFGNNMIWSCYSFLLGDVWLFLACAPSAMLWLFFCLSAVRLLAQEEGETLVNSGGGWGGGWGGGAWDGFTIDLQKLSKRYRQACIHRLEKGVMTWFCCSPWNIRGLEQWETIFDREKRLFVMMVLCGLASMRLFTGPVARLWGIMKLRDASTVFVPLTLSVLVSCSVWVGYGFAINNVASWAPNAVGVIVSLLQLLLRCVFGAPAAAAAKASEKESEIASAKVGKEAGASDVASSSMTWDAGESDVASTMAESEVPSEFTNNSSTNSMKIVEASSLAAKKKGPAKASPLPDLTDRLKEQGIYEDYLNWQRDYRRWRQGGLKGASGEVTDKVGVPYRENALLPIDENLNNDNHNKDLEGQLTEASDWVGV</sequence>
<dbReference type="OrthoDB" id="409725at2759"/>
<name>A0A813DP41_POLGL</name>
<evidence type="ECO:0000256" key="9">
    <source>
        <dbReference type="SAM" id="MobiDB-lite"/>
    </source>
</evidence>
<keyword evidence="7 10" id="KW-1133">Transmembrane helix</keyword>
<dbReference type="GO" id="GO:0051119">
    <property type="term" value="F:sugar transmembrane transporter activity"/>
    <property type="evidence" value="ECO:0007669"/>
    <property type="project" value="InterPro"/>
</dbReference>
<keyword evidence="5 10" id="KW-0812">Transmembrane</keyword>
<feature type="transmembrane region" description="Helical" evidence="10">
    <location>
        <begin position="12"/>
        <end position="33"/>
    </location>
</feature>
<evidence type="ECO:0000256" key="1">
    <source>
        <dbReference type="ARBA" id="ARBA00004127"/>
    </source>
</evidence>
<protein>
    <submittedName>
        <fullName evidence="11">Uncharacterized protein</fullName>
    </submittedName>
</protein>
<accession>A0A813DP41</accession>
<evidence type="ECO:0000313" key="12">
    <source>
        <dbReference type="Proteomes" id="UP000654075"/>
    </source>
</evidence>
<feature type="region of interest" description="Disordered" evidence="9">
    <location>
        <begin position="401"/>
        <end position="421"/>
    </location>
</feature>
<reference evidence="11" key="1">
    <citation type="submission" date="2021-02" db="EMBL/GenBank/DDBJ databases">
        <authorList>
            <person name="Dougan E. K."/>
            <person name="Rhodes N."/>
            <person name="Thang M."/>
            <person name="Chan C."/>
        </authorList>
    </citation>
    <scope>NUCLEOTIDE SEQUENCE</scope>
</reference>
<dbReference type="InterPro" id="IPR004316">
    <property type="entry name" value="SWEET_rpt"/>
</dbReference>
<evidence type="ECO:0000256" key="8">
    <source>
        <dbReference type="ARBA" id="ARBA00023136"/>
    </source>
</evidence>
<comment type="caution">
    <text evidence="11">The sequence shown here is derived from an EMBL/GenBank/DDBJ whole genome shotgun (WGS) entry which is preliminary data.</text>
</comment>
<keyword evidence="3" id="KW-0813">Transport</keyword>
<dbReference type="Proteomes" id="UP000654075">
    <property type="component" value="Unassembled WGS sequence"/>
</dbReference>
<evidence type="ECO:0000256" key="5">
    <source>
        <dbReference type="ARBA" id="ARBA00022692"/>
    </source>
</evidence>
<feature type="region of interest" description="Disordered" evidence="9">
    <location>
        <begin position="295"/>
        <end position="315"/>
    </location>
</feature>
<dbReference type="GO" id="GO:0016020">
    <property type="term" value="C:membrane"/>
    <property type="evidence" value="ECO:0007669"/>
    <property type="project" value="InterPro"/>
</dbReference>
<dbReference type="PANTHER" id="PTHR10791:SF224">
    <property type="entry name" value="SUGAR TRANSPORTER SWEET"/>
    <property type="match status" value="1"/>
</dbReference>
<keyword evidence="6" id="KW-0677">Repeat</keyword>
<evidence type="ECO:0000256" key="6">
    <source>
        <dbReference type="ARBA" id="ARBA00022737"/>
    </source>
</evidence>
<gene>
    <name evidence="11" type="ORF">PGLA1383_LOCUS9646</name>
</gene>
<feature type="transmembrane region" description="Helical" evidence="10">
    <location>
        <begin position="171"/>
        <end position="194"/>
    </location>
</feature>
<dbReference type="AlphaFoldDB" id="A0A813DP41"/>
<organism evidence="11 12">
    <name type="scientific">Polarella glacialis</name>
    <name type="common">Dinoflagellate</name>
    <dbReference type="NCBI Taxonomy" id="89957"/>
    <lineage>
        <taxon>Eukaryota</taxon>
        <taxon>Sar</taxon>
        <taxon>Alveolata</taxon>
        <taxon>Dinophyceae</taxon>
        <taxon>Suessiales</taxon>
        <taxon>Suessiaceae</taxon>
        <taxon>Polarella</taxon>
    </lineage>
</organism>
<dbReference type="GO" id="GO:0012505">
    <property type="term" value="C:endomembrane system"/>
    <property type="evidence" value="ECO:0007669"/>
    <property type="project" value="UniProtKB-SubCell"/>
</dbReference>
<proteinExistence type="inferred from homology"/>
<keyword evidence="12" id="KW-1185">Reference proteome</keyword>
<keyword evidence="8 10" id="KW-0472">Membrane</keyword>
<feature type="transmembrane region" description="Helical" evidence="10">
    <location>
        <begin position="233"/>
        <end position="253"/>
    </location>
</feature>